<name>A0A4R0HG17_9ACTN</name>
<dbReference type="AlphaFoldDB" id="A0A4R0HG17"/>
<accession>A0A4R0HG17</accession>
<feature type="domain" description="Amphi-Trp" evidence="1">
    <location>
        <begin position="5"/>
        <end position="72"/>
    </location>
</feature>
<organism evidence="2 3">
    <name type="scientific">Kribbella soli</name>
    <dbReference type="NCBI Taxonomy" id="1124743"/>
    <lineage>
        <taxon>Bacteria</taxon>
        <taxon>Bacillati</taxon>
        <taxon>Actinomycetota</taxon>
        <taxon>Actinomycetes</taxon>
        <taxon>Propionibacteriales</taxon>
        <taxon>Kribbellaceae</taxon>
        <taxon>Kribbella</taxon>
    </lineage>
</organism>
<dbReference type="OrthoDB" id="7068983at2"/>
<dbReference type="RefSeq" id="WP_131338643.1">
    <property type="nucleotide sequence ID" value="NZ_SJJZ01000002.1"/>
</dbReference>
<proteinExistence type="predicted"/>
<dbReference type="InterPro" id="IPR027598">
    <property type="entry name" value="Amphi-Trp_dom"/>
</dbReference>
<evidence type="ECO:0000313" key="3">
    <source>
        <dbReference type="Proteomes" id="UP000292346"/>
    </source>
</evidence>
<protein>
    <submittedName>
        <fullName evidence="2">Amphi-Trp domain-containing protein</fullName>
    </submittedName>
</protein>
<dbReference type="Pfam" id="PF20068">
    <property type="entry name" value="Amphi-Trp"/>
    <property type="match status" value="1"/>
</dbReference>
<comment type="caution">
    <text evidence="2">The sequence shown here is derived from an EMBL/GenBank/DDBJ whole genome shotgun (WGS) entry which is preliminary data.</text>
</comment>
<keyword evidence="3" id="KW-1185">Reference proteome</keyword>
<gene>
    <name evidence="2" type="ORF">E0H45_17855</name>
</gene>
<reference evidence="2 3" key="1">
    <citation type="submission" date="2019-02" db="EMBL/GenBank/DDBJ databases">
        <title>Kribbella capetownensis sp. nov. and Kribbella speibonae sp. nov., isolated from soil.</title>
        <authorList>
            <person name="Curtis S.M."/>
            <person name="Norton I."/>
            <person name="Everest G.J."/>
            <person name="Meyers P.R."/>
        </authorList>
    </citation>
    <scope>NUCLEOTIDE SEQUENCE [LARGE SCALE GENOMIC DNA]</scope>
    <source>
        <strain evidence="2 3">KCTC 29219</strain>
    </source>
</reference>
<dbReference type="EMBL" id="SJJZ01000002">
    <property type="protein sequence ID" value="TCC07812.1"/>
    <property type="molecule type" value="Genomic_DNA"/>
</dbReference>
<evidence type="ECO:0000313" key="2">
    <source>
        <dbReference type="EMBL" id="TCC07812.1"/>
    </source>
</evidence>
<dbReference type="Proteomes" id="UP000292346">
    <property type="component" value="Unassembled WGS sequence"/>
</dbReference>
<dbReference type="NCBIfam" id="TIGR04354">
    <property type="entry name" value="amphi-Trp"/>
    <property type="match status" value="1"/>
</dbReference>
<evidence type="ECO:0000259" key="1">
    <source>
        <dbReference type="Pfam" id="PF20068"/>
    </source>
</evidence>
<sequence length="72" mass="8222">MDLIEIKEKESMSREAAASRLHSLADMLAKENDVEFDRGGLRVKVHVPDEVHLKLEFELGDDGSELEIELTW</sequence>